<dbReference type="EMBL" id="GGEC01089360">
    <property type="protein sequence ID" value="MBX69844.1"/>
    <property type="molecule type" value="Transcribed_RNA"/>
</dbReference>
<sequence>MKIRVHVCASDTSLDQLRGVSCTEKLLFEAQIVNFLPFGLDLMEL</sequence>
<proteinExistence type="predicted"/>
<dbReference type="AlphaFoldDB" id="A0A2P2QSL1"/>
<organism evidence="1">
    <name type="scientific">Rhizophora mucronata</name>
    <name type="common">Asiatic mangrove</name>
    <dbReference type="NCBI Taxonomy" id="61149"/>
    <lineage>
        <taxon>Eukaryota</taxon>
        <taxon>Viridiplantae</taxon>
        <taxon>Streptophyta</taxon>
        <taxon>Embryophyta</taxon>
        <taxon>Tracheophyta</taxon>
        <taxon>Spermatophyta</taxon>
        <taxon>Magnoliopsida</taxon>
        <taxon>eudicotyledons</taxon>
        <taxon>Gunneridae</taxon>
        <taxon>Pentapetalae</taxon>
        <taxon>rosids</taxon>
        <taxon>fabids</taxon>
        <taxon>Malpighiales</taxon>
        <taxon>Rhizophoraceae</taxon>
        <taxon>Rhizophora</taxon>
    </lineage>
</organism>
<protein>
    <submittedName>
        <fullName evidence="1">Uncharacterized protein</fullName>
    </submittedName>
</protein>
<accession>A0A2P2QSL1</accession>
<reference evidence="1" key="1">
    <citation type="submission" date="2018-02" db="EMBL/GenBank/DDBJ databases">
        <title>Rhizophora mucronata_Transcriptome.</title>
        <authorList>
            <person name="Meera S.P."/>
            <person name="Sreeshan A."/>
            <person name="Augustine A."/>
        </authorList>
    </citation>
    <scope>NUCLEOTIDE SEQUENCE</scope>
    <source>
        <tissue evidence="1">Leaf</tissue>
    </source>
</reference>
<evidence type="ECO:0000313" key="1">
    <source>
        <dbReference type="EMBL" id="MBX69844.1"/>
    </source>
</evidence>
<name>A0A2P2QSL1_RHIMU</name>